<comment type="caution">
    <text evidence="1">The sequence shown here is derived from an EMBL/GenBank/DDBJ whole genome shotgun (WGS) entry which is preliminary data.</text>
</comment>
<proteinExistence type="predicted"/>
<reference evidence="1 2" key="1">
    <citation type="submission" date="2024-09" db="EMBL/GenBank/DDBJ databases">
        <title>Genome sequencing and assembly of Phytophthora oleae, isolate VK10A, causative agent of rot of olive drupes.</title>
        <authorList>
            <person name="Conti Taguali S."/>
            <person name="Riolo M."/>
            <person name="La Spada F."/>
            <person name="Cacciola S.O."/>
            <person name="Dionisio G."/>
        </authorList>
    </citation>
    <scope>NUCLEOTIDE SEQUENCE [LARGE SCALE GENOMIC DNA]</scope>
    <source>
        <strain evidence="1 2">VK10A</strain>
    </source>
</reference>
<keyword evidence="2" id="KW-1185">Reference proteome</keyword>
<sequence>MHGINPHVYRRAFEFQNSGCVDVLNYGSYDCGVLHFGDTEGSVVLPFTSKAEMI</sequence>
<gene>
    <name evidence="1" type="ORF">V7S43_011635</name>
</gene>
<name>A0ABD3FA86_9STRA</name>
<accession>A0ABD3FA86</accession>
<evidence type="ECO:0000313" key="1">
    <source>
        <dbReference type="EMBL" id="KAL3663226.1"/>
    </source>
</evidence>
<dbReference type="AlphaFoldDB" id="A0ABD3FA86"/>
<dbReference type="Proteomes" id="UP001632037">
    <property type="component" value="Unassembled WGS sequence"/>
</dbReference>
<protein>
    <submittedName>
        <fullName evidence="1">Uncharacterized protein</fullName>
    </submittedName>
</protein>
<organism evidence="1 2">
    <name type="scientific">Phytophthora oleae</name>
    <dbReference type="NCBI Taxonomy" id="2107226"/>
    <lineage>
        <taxon>Eukaryota</taxon>
        <taxon>Sar</taxon>
        <taxon>Stramenopiles</taxon>
        <taxon>Oomycota</taxon>
        <taxon>Peronosporomycetes</taxon>
        <taxon>Peronosporales</taxon>
        <taxon>Peronosporaceae</taxon>
        <taxon>Phytophthora</taxon>
    </lineage>
</organism>
<evidence type="ECO:0000313" key="2">
    <source>
        <dbReference type="Proteomes" id="UP001632037"/>
    </source>
</evidence>
<dbReference type="EMBL" id="JBIMZQ010000028">
    <property type="protein sequence ID" value="KAL3663226.1"/>
    <property type="molecule type" value="Genomic_DNA"/>
</dbReference>